<reference evidence="11 12" key="1">
    <citation type="journal article" date="2023" name="Microbiol. Resour. Announc.">
        <title>Complete Genome of 'Candidatus Phytoplasma rubi' RS, a Phytopathogenic Bacterium Associated with Rubus Stunt Disease.</title>
        <authorList>
            <person name="Duckeck D."/>
            <person name="Zubert C."/>
            <person name="Bohm J.W."/>
            <person name="Carminati G."/>
            <person name="Schneider B."/>
            <person name="Kube M."/>
        </authorList>
    </citation>
    <scope>NUCLEOTIDE SEQUENCE [LARGE SCALE GENOMIC DNA]</scope>
    <source>
        <strain evidence="11 12">RS</strain>
    </source>
</reference>
<keyword evidence="4 10" id="KW-0812">Transmembrane</keyword>
<name>A0ABY7BSW9_9MOLU</name>
<dbReference type="SMART" id="SM01207">
    <property type="entry name" value="G3P_acyltransf"/>
    <property type="match status" value="1"/>
</dbReference>
<feature type="transmembrane region" description="Helical" evidence="10">
    <location>
        <begin position="81"/>
        <end position="99"/>
    </location>
</feature>
<dbReference type="InterPro" id="IPR003811">
    <property type="entry name" value="G3P_acylTferase_PlsY"/>
</dbReference>
<feature type="transmembrane region" description="Helical" evidence="10">
    <location>
        <begin position="111"/>
        <end position="132"/>
    </location>
</feature>
<keyword evidence="9 10" id="KW-1208">Phospholipid metabolism</keyword>
<feature type="transmembrane region" description="Helical" evidence="10">
    <location>
        <begin position="138"/>
        <end position="159"/>
    </location>
</feature>
<comment type="subunit">
    <text evidence="10">Probably interacts with PlsX.</text>
</comment>
<evidence type="ECO:0000256" key="10">
    <source>
        <dbReference type="HAMAP-Rule" id="MF_01043"/>
    </source>
</evidence>
<dbReference type="Pfam" id="PF02660">
    <property type="entry name" value="G3P_acyltransf"/>
    <property type="match status" value="1"/>
</dbReference>
<feature type="transmembrane region" description="Helical" evidence="10">
    <location>
        <begin position="6"/>
        <end position="31"/>
    </location>
</feature>
<evidence type="ECO:0000256" key="7">
    <source>
        <dbReference type="ARBA" id="ARBA00023136"/>
    </source>
</evidence>
<protein>
    <recommendedName>
        <fullName evidence="10">Glycerol-3-phosphate acyltransferase</fullName>
    </recommendedName>
    <alternativeName>
        <fullName evidence="10">Acyl-PO4 G3P acyltransferase</fullName>
    </alternativeName>
    <alternativeName>
        <fullName evidence="10">Acyl-phosphate--glycerol-3-phosphate acyltransferase</fullName>
    </alternativeName>
    <alternativeName>
        <fullName evidence="10">G3P acyltransferase</fullName>
        <shortName evidence="10">GPAT</shortName>
        <ecNumber evidence="10">2.3.1.275</ecNumber>
    </alternativeName>
    <alternativeName>
        <fullName evidence="10">Lysophosphatidic acid synthase</fullName>
        <shortName evidence="10">LPA synthase</shortName>
    </alternativeName>
</protein>
<gene>
    <name evidence="10 11" type="primary">plsY</name>
    <name evidence="11" type="ORF">RS022_03090</name>
</gene>
<keyword evidence="12" id="KW-1185">Reference proteome</keyword>
<feature type="transmembrane region" description="Helical" evidence="10">
    <location>
        <begin position="166"/>
        <end position="183"/>
    </location>
</feature>
<evidence type="ECO:0000256" key="2">
    <source>
        <dbReference type="ARBA" id="ARBA00022516"/>
    </source>
</evidence>
<evidence type="ECO:0000256" key="6">
    <source>
        <dbReference type="ARBA" id="ARBA00023098"/>
    </source>
</evidence>
<comment type="catalytic activity">
    <reaction evidence="10">
        <text>an acyl phosphate + sn-glycerol 3-phosphate = a 1-acyl-sn-glycero-3-phosphate + phosphate</text>
        <dbReference type="Rhea" id="RHEA:34075"/>
        <dbReference type="ChEBI" id="CHEBI:43474"/>
        <dbReference type="ChEBI" id="CHEBI:57597"/>
        <dbReference type="ChEBI" id="CHEBI:57970"/>
        <dbReference type="ChEBI" id="CHEBI:59918"/>
        <dbReference type="EC" id="2.3.1.275"/>
    </reaction>
</comment>
<dbReference type="EMBL" id="CP114006">
    <property type="protein sequence ID" value="WAN63256.1"/>
    <property type="molecule type" value="Genomic_DNA"/>
</dbReference>
<keyword evidence="8 10" id="KW-0594">Phospholipid biosynthesis</keyword>
<evidence type="ECO:0000256" key="5">
    <source>
        <dbReference type="ARBA" id="ARBA00022989"/>
    </source>
</evidence>
<accession>A0ABY7BSW9</accession>
<keyword evidence="2 10" id="KW-0444">Lipid biosynthesis</keyword>
<comment type="pathway">
    <text evidence="10">Lipid metabolism; phospholipid metabolism.</text>
</comment>
<dbReference type="Proteomes" id="UP001164727">
    <property type="component" value="Chromosome"/>
</dbReference>
<keyword evidence="6 10" id="KW-0443">Lipid metabolism</keyword>
<sequence length="216" mass="24393">MLDNNCLKLFFIFICYFIGSIPMGLIISKIFKNKDLRLLGSKNIGSSNAARILGFKYGFVVFLLDFLKGFWIIIIPSPSDYKLLYGIITILGHMFSIFNKFKGGKAIATSVGFITAINPFIGILGIVFFILFLRISGYASLASLLSTSLVNVFLWISYLIKRNNNIDIRILLGILIITILIFIKHSNNIKNLIKGTENKFNFGSKNILKKINNKKY</sequence>
<keyword evidence="3 10" id="KW-0808">Transferase</keyword>
<keyword evidence="7 10" id="KW-0472">Membrane</keyword>
<dbReference type="NCBIfam" id="TIGR00023">
    <property type="entry name" value="glycerol-3-phosphate 1-O-acyltransferase PlsY"/>
    <property type="match status" value="1"/>
</dbReference>
<comment type="function">
    <text evidence="10">Catalyzes the transfer of an acyl group from acyl-phosphate (acyl-PO(4)) to glycerol-3-phosphate (G3P) to form lysophosphatidic acid (LPA). This enzyme utilizes acyl-phosphate as fatty acyl donor, but not acyl-CoA or acyl-ACP.</text>
</comment>
<dbReference type="PANTHER" id="PTHR30309">
    <property type="entry name" value="INNER MEMBRANE PROTEIN YGIH"/>
    <property type="match status" value="1"/>
</dbReference>
<dbReference type="EC" id="2.3.1.275" evidence="10"/>
<feature type="transmembrane region" description="Helical" evidence="10">
    <location>
        <begin position="52"/>
        <end position="75"/>
    </location>
</feature>
<evidence type="ECO:0000313" key="12">
    <source>
        <dbReference type="Proteomes" id="UP001164727"/>
    </source>
</evidence>
<evidence type="ECO:0000256" key="1">
    <source>
        <dbReference type="ARBA" id="ARBA00022475"/>
    </source>
</evidence>
<keyword evidence="5 10" id="KW-1133">Transmembrane helix</keyword>
<evidence type="ECO:0000256" key="4">
    <source>
        <dbReference type="ARBA" id="ARBA00022692"/>
    </source>
</evidence>
<dbReference type="RefSeq" id="WP_268850090.1">
    <property type="nucleotide sequence ID" value="NZ_CP114006.1"/>
</dbReference>
<keyword evidence="1 10" id="KW-1003">Cell membrane</keyword>
<evidence type="ECO:0000256" key="3">
    <source>
        <dbReference type="ARBA" id="ARBA00022679"/>
    </source>
</evidence>
<dbReference type="HAMAP" id="MF_01043">
    <property type="entry name" value="PlsY"/>
    <property type="match status" value="1"/>
</dbReference>
<evidence type="ECO:0000313" key="11">
    <source>
        <dbReference type="EMBL" id="WAN63256.1"/>
    </source>
</evidence>
<evidence type="ECO:0000256" key="8">
    <source>
        <dbReference type="ARBA" id="ARBA00023209"/>
    </source>
</evidence>
<evidence type="ECO:0000256" key="9">
    <source>
        <dbReference type="ARBA" id="ARBA00023264"/>
    </source>
</evidence>
<comment type="similarity">
    <text evidence="10">Belongs to the PlsY family.</text>
</comment>
<comment type="subcellular location">
    <subcellularLocation>
        <location evidence="10">Cell membrane</location>
        <topology evidence="10">Multi-pass membrane protein</topology>
    </subcellularLocation>
</comment>
<dbReference type="PANTHER" id="PTHR30309:SF0">
    <property type="entry name" value="GLYCEROL-3-PHOSPHATE ACYLTRANSFERASE-RELATED"/>
    <property type="match status" value="1"/>
</dbReference>
<proteinExistence type="inferred from homology"/>
<organism evidence="11 12">
    <name type="scientific">Candidatus Phytoplasma rubi</name>
    <dbReference type="NCBI Taxonomy" id="399025"/>
    <lineage>
        <taxon>Bacteria</taxon>
        <taxon>Bacillati</taxon>
        <taxon>Mycoplasmatota</taxon>
        <taxon>Mollicutes</taxon>
        <taxon>Acholeplasmatales</taxon>
        <taxon>Acholeplasmataceae</taxon>
        <taxon>Candidatus Phytoplasma</taxon>
        <taxon>16SrV (Elm yellows group)</taxon>
    </lineage>
</organism>